<dbReference type="InterPro" id="IPR050964">
    <property type="entry name" value="Striated_Muscle_Regulatory"/>
</dbReference>
<dbReference type="Gene3D" id="2.60.40.4070">
    <property type="match status" value="1"/>
</dbReference>
<gene>
    <name evidence="3" type="ORF">HZA61_01120</name>
</gene>
<evidence type="ECO:0000313" key="4">
    <source>
        <dbReference type="Proteomes" id="UP000696931"/>
    </source>
</evidence>
<dbReference type="InterPro" id="IPR025965">
    <property type="entry name" value="FlgD/Vpr_Ig-like"/>
</dbReference>
<dbReference type="SMART" id="SM00060">
    <property type="entry name" value="FN3"/>
    <property type="match status" value="2"/>
</dbReference>
<dbReference type="InterPro" id="IPR003961">
    <property type="entry name" value="FN3_dom"/>
</dbReference>
<comment type="caution">
    <text evidence="3">The sequence shown here is derived from an EMBL/GenBank/DDBJ whole genome shotgun (WGS) entry which is preliminary data.</text>
</comment>
<proteinExistence type="predicted"/>
<dbReference type="EMBL" id="JACRIW010000010">
    <property type="protein sequence ID" value="MBI5168066.1"/>
    <property type="molecule type" value="Genomic_DNA"/>
</dbReference>
<dbReference type="PROSITE" id="PS50853">
    <property type="entry name" value="FN3"/>
    <property type="match status" value="1"/>
</dbReference>
<dbReference type="SUPFAM" id="SSF49265">
    <property type="entry name" value="Fibronectin type III"/>
    <property type="match status" value="1"/>
</dbReference>
<protein>
    <recommendedName>
        <fullName evidence="2">Fibronectin type-III domain-containing protein</fullName>
    </recommendedName>
</protein>
<evidence type="ECO:0000256" key="1">
    <source>
        <dbReference type="ARBA" id="ARBA00022737"/>
    </source>
</evidence>
<evidence type="ECO:0000313" key="3">
    <source>
        <dbReference type="EMBL" id="MBI5168066.1"/>
    </source>
</evidence>
<sequence>MRVSIERFRSSGRSPALDRHALLALAAILLLLLLAPALARAQADSLTLTWTAPGDDGSLGAATSYEVRMSTAAITPANYASATVLANVPPPFPAGAPQALVVRGLSRSTDYWFAVRSRDDVGNWSPLSNVVRWNWPVDNAPPAAPTDLAASVEGGKSVRLTWGASAGANVAGYVVYRSSLSTGPWVRLNVQPVAAPEYVDDVLPPDVPKVWYQVSAVNSAGVESARSATAMAPVLANLSRDPLTWKLRSAYPNPSRLGQPVHLPIDVPAVVGDARIEITDAAGQRVRVLALQPSVTGVIEVDWDGLNESRQPCAPGVYRAWLVAPGVRQSLAIARQP</sequence>
<keyword evidence="1" id="KW-0677">Repeat</keyword>
<evidence type="ECO:0000259" key="2">
    <source>
        <dbReference type="PROSITE" id="PS50853"/>
    </source>
</evidence>
<feature type="domain" description="Fibronectin type-III" evidence="2">
    <location>
        <begin position="32"/>
        <end position="143"/>
    </location>
</feature>
<dbReference type="InterPro" id="IPR036116">
    <property type="entry name" value="FN3_sf"/>
</dbReference>
<organism evidence="3 4">
    <name type="scientific">Eiseniibacteriota bacterium</name>
    <dbReference type="NCBI Taxonomy" id="2212470"/>
    <lineage>
        <taxon>Bacteria</taxon>
        <taxon>Candidatus Eiseniibacteriota</taxon>
    </lineage>
</organism>
<dbReference type="AlphaFoldDB" id="A0A933SAV8"/>
<dbReference type="Gene3D" id="2.60.40.10">
    <property type="entry name" value="Immunoglobulins"/>
    <property type="match status" value="2"/>
</dbReference>
<dbReference type="CDD" id="cd00063">
    <property type="entry name" value="FN3"/>
    <property type="match status" value="2"/>
</dbReference>
<dbReference type="InterPro" id="IPR013783">
    <property type="entry name" value="Ig-like_fold"/>
</dbReference>
<reference evidence="3" key="1">
    <citation type="submission" date="2020-07" db="EMBL/GenBank/DDBJ databases">
        <title>Huge and variable diversity of episymbiotic CPR bacteria and DPANN archaea in groundwater ecosystems.</title>
        <authorList>
            <person name="He C.Y."/>
            <person name="Keren R."/>
            <person name="Whittaker M."/>
            <person name="Farag I.F."/>
            <person name="Doudna J."/>
            <person name="Cate J.H.D."/>
            <person name="Banfield J.F."/>
        </authorList>
    </citation>
    <scope>NUCLEOTIDE SEQUENCE</scope>
    <source>
        <strain evidence="3">NC_groundwater_1813_Pr3_B-0.1um_71_17</strain>
    </source>
</reference>
<dbReference type="Proteomes" id="UP000696931">
    <property type="component" value="Unassembled WGS sequence"/>
</dbReference>
<accession>A0A933SAV8</accession>
<dbReference type="Pfam" id="PF13860">
    <property type="entry name" value="FlgD_ig"/>
    <property type="match status" value="1"/>
</dbReference>
<dbReference type="PANTHER" id="PTHR13817:SF172">
    <property type="entry name" value="IG-LIKE DOMAIN-CONTAINING PROTEIN"/>
    <property type="match status" value="1"/>
</dbReference>
<dbReference type="PANTHER" id="PTHR13817">
    <property type="entry name" value="TITIN"/>
    <property type="match status" value="1"/>
</dbReference>
<name>A0A933SAV8_UNCEI</name>